<evidence type="ECO:0000313" key="2">
    <source>
        <dbReference type="EMBL" id="GBP57333.1"/>
    </source>
</evidence>
<gene>
    <name evidence="2" type="ORF">EVAR_39973_1</name>
</gene>
<comment type="caution">
    <text evidence="2">The sequence shown here is derived from an EMBL/GenBank/DDBJ whole genome shotgun (WGS) entry which is preliminary data.</text>
</comment>
<dbReference type="Proteomes" id="UP000299102">
    <property type="component" value="Unassembled WGS sequence"/>
</dbReference>
<organism evidence="2 3">
    <name type="scientific">Eumeta variegata</name>
    <name type="common">Bagworm moth</name>
    <name type="synonym">Eumeta japonica</name>
    <dbReference type="NCBI Taxonomy" id="151549"/>
    <lineage>
        <taxon>Eukaryota</taxon>
        <taxon>Metazoa</taxon>
        <taxon>Ecdysozoa</taxon>
        <taxon>Arthropoda</taxon>
        <taxon>Hexapoda</taxon>
        <taxon>Insecta</taxon>
        <taxon>Pterygota</taxon>
        <taxon>Neoptera</taxon>
        <taxon>Endopterygota</taxon>
        <taxon>Lepidoptera</taxon>
        <taxon>Glossata</taxon>
        <taxon>Ditrysia</taxon>
        <taxon>Tineoidea</taxon>
        <taxon>Psychidae</taxon>
        <taxon>Oiketicinae</taxon>
        <taxon>Eumeta</taxon>
    </lineage>
</organism>
<accession>A0A4C1X2E7</accession>
<evidence type="ECO:0000313" key="3">
    <source>
        <dbReference type="Proteomes" id="UP000299102"/>
    </source>
</evidence>
<dbReference type="EMBL" id="BGZK01000713">
    <property type="protein sequence ID" value="GBP57333.1"/>
    <property type="molecule type" value="Genomic_DNA"/>
</dbReference>
<feature type="compositionally biased region" description="Polar residues" evidence="1">
    <location>
        <begin position="1"/>
        <end position="19"/>
    </location>
</feature>
<sequence length="119" mass="12948">MELSKTHLNTSSQHATPHPSNKRICGYNATVCANCSFISRNFLCVASTARRGAVARDSPTMAPRCAANARRLPPLSHIFRVPAPILLALLEGTEAADSRQNRHCPVTSSFRKYATLLAD</sequence>
<feature type="region of interest" description="Disordered" evidence="1">
    <location>
        <begin position="1"/>
        <end position="20"/>
    </location>
</feature>
<dbReference type="AlphaFoldDB" id="A0A4C1X2E7"/>
<evidence type="ECO:0000256" key="1">
    <source>
        <dbReference type="SAM" id="MobiDB-lite"/>
    </source>
</evidence>
<name>A0A4C1X2E7_EUMVA</name>
<proteinExistence type="predicted"/>
<keyword evidence="3" id="KW-1185">Reference proteome</keyword>
<protein>
    <submittedName>
        <fullName evidence="2">Uncharacterized protein</fullName>
    </submittedName>
</protein>
<reference evidence="2 3" key="1">
    <citation type="journal article" date="2019" name="Commun. Biol.">
        <title>The bagworm genome reveals a unique fibroin gene that provides high tensile strength.</title>
        <authorList>
            <person name="Kono N."/>
            <person name="Nakamura H."/>
            <person name="Ohtoshi R."/>
            <person name="Tomita M."/>
            <person name="Numata K."/>
            <person name="Arakawa K."/>
        </authorList>
    </citation>
    <scope>NUCLEOTIDE SEQUENCE [LARGE SCALE GENOMIC DNA]</scope>
</reference>